<accession>A0ABN8GF99</accession>
<dbReference type="RefSeq" id="WP_236287025.1">
    <property type="nucleotide sequence ID" value="NZ_CAKMMW010000005.1"/>
</dbReference>
<organism evidence="1 2">
    <name type="scientific">Paenibacillus allorhizoplanae</name>
    <dbReference type="NCBI Taxonomy" id="2905648"/>
    <lineage>
        <taxon>Bacteria</taxon>
        <taxon>Bacillati</taxon>
        <taxon>Bacillota</taxon>
        <taxon>Bacilli</taxon>
        <taxon>Bacillales</taxon>
        <taxon>Paenibacillaceae</taxon>
        <taxon>Paenibacillus</taxon>
    </lineage>
</organism>
<name>A0ABN8GF99_9BACL</name>
<dbReference type="InterPro" id="IPR010064">
    <property type="entry name" value="HK97-gp10_tail"/>
</dbReference>
<gene>
    <name evidence="1" type="ORF">PAECIP111891_02181</name>
</gene>
<dbReference type="Proteomes" id="UP000838821">
    <property type="component" value="Unassembled WGS sequence"/>
</dbReference>
<evidence type="ECO:0000313" key="2">
    <source>
        <dbReference type="Proteomes" id="UP000838821"/>
    </source>
</evidence>
<evidence type="ECO:0008006" key="3">
    <source>
        <dbReference type="Google" id="ProtNLM"/>
    </source>
</evidence>
<sequence>MSRLGDFSFSDLQDFKKGLDQLQEHAHTLLEECIKELAARLYAKTVARTPVLSGDLRRGWSIGAIQRVGSDIQIEIINPVEYAMYVEHGHRTRDHRGWVEGRFMLTVSISELEQELPAILEQKLQQFMKRHLGW</sequence>
<evidence type="ECO:0000313" key="1">
    <source>
        <dbReference type="EMBL" id="CAH1202971.1"/>
    </source>
</evidence>
<dbReference type="EMBL" id="CAKMMW010000005">
    <property type="protein sequence ID" value="CAH1202971.1"/>
    <property type="molecule type" value="Genomic_DNA"/>
</dbReference>
<proteinExistence type="predicted"/>
<comment type="caution">
    <text evidence="1">The sequence shown here is derived from an EMBL/GenBank/DDBJ whole genome shotgun (WGS) entry which is preliminary data.</text>
</comment>
<reference evidence="1" key="1">
    <citation type="submission" date="2022-01" db="EMBL/GenBank/DDBJ databases">
        <authorList>
            <person name="Criscuolo A."/>
        </authorList>
    </citation>
    <scope>NUCLEOTIDE SEQUENCE</scope>
    <source>
        <strain evidence="1">CIP111891</strain>
    </source>
</reference>
<protein>
    <recommendedName>
        <fullName evidence="3">HK97 gp10 family phage protein</fullName>
    </recommendedName>
</protein>
<dbReference type="Pfam" id="PF04883">
    <property type="entry name" value="HK97-gp10_like"/>
    <property type="match status" value="1"/>
</dbReference>
<keyword evidence="2" id="KW-1185">Reference proteome</keyword>